<accession>A0A1A8MHC9</accession>
<protein>
    <submittedName>
        <fullName evidence="1">Centromere protein E</fullName>
    </submittedName>
</protein>
<feature type="non-terminal residue" evidence="1">
    <location>
        <position position="30"/>
    </location>
</feature>
<dbReference type="AlphaFoldDB" id="A0A1A8MHC9"/>
<gene>
    <name evidence="1" type="primary">CENPE</name>
</gene>
<reference evidence="1" key="2">
    <citation type="submission" date="2016-06" db="EMBL/GenBank/DDBJ databases">
        <title>The genome of a short-lived fish provides insights into sex chromosome evolution and the genetic control of aging.</title>
        <authorList>
            <person name="Reichwald K."/>
            <person name="Felder M."/>
            <person name="Petzold A."/>
            <person name="Koch P."/>
            <person name="Groth M."/>
            <person name="Platzer M."/>
        </authorList>
    </citation>
    <scope>NUCLEOTIDE SEQUENCE</scope>
    <source>
        <tissue evidence="1">Brain</tissue>
    </source>
</reference>
<sequence length="30" mass="3452">VVSPSDLCRAVRTWCRRSPSCVALWMMQRG</sequence>
<organism evidence="1">
    <name type="scientific">Nothobranchius pienaari</name>
    <dbReference type="NCBI Taxonomy" id="704102"/>
    <lineage>
        <taxon>Eukaryota</taxon>
        <taxon>Metazoa</taxon>
        <taxon>Chordata</taxon>
        <taxon>Craniata</taxon>
        <taxon>Vertebrata</taxon>
        <taxon>Euteleostomi</taxon>
        <taxon>Actinopterygii</taxon>
        <taxon>Neopterygii</taxon>
        <taxon>Teleostei</taxon>
        <taxon>Neoteleostei</taxon>
        <taxon>Acanthomorphata</taxon>
        <taxon>Ovalentaria</taxon>
        <taxon>Atherinomorphae</taxon>
        <taxon>Cyprinodontiformes</taxon>
        <taxon>Nothobranchiidae</taxon>
        <taxon>Nothobranchius</taxon>
    </lineage>
</organism>
<proteinExistence type="predicted"/>
<evidence type="ECO:0000313" key="1">
    <source>
        <dbReference type="EMBL" id="SBR56330.1"/>
    </source>
</evidence>
<reference evidence="1" key="1">
    <citation type="submission" date="2016-05" db="EMBL/GenBank/DDBJ databases">
        <authorList>
            <person name="Lavstsen T."/>
            <person name="Jespersen J.S."/>
        </authorList>
    </citation>
    <scope>NUCLEOTIDE SEQUENCE</scope>
    <source>
        <tissue evidence="1">Brain</tissue>
    </source>
</reference>
<dbReference type="EMBL" id="HAEF01015171">
    <property type="protein sequence ID" value="SBR56330.1"/>
    <property type="molecule type" value="Transcribed_RNA"/>
</dbReference>
<feature type="non-terminal residue" evidence="1">
    <location>
        <position position="1"/>
    </location>
</feature>
<name>A0A1A8MHC9_9TELE</name>